<evidence type="ECO:0000256" key="6">
    <source>
        <dbReference type="PROSITE-ProRule" id="PRU00284"/>
    </source>
</evidence>
<keyword evidence="7" id="KW-1133">Transmembrane helix</keyword>
<dbReference type="PANTHER" id="PTHR32089:SF112">
    <property type="entry name" value="LYSOZYME-LIKE PROTEIN-RELATED"/>
    <property type="match status" value="1"/>
</dbReference>
<comment type="similarity">
    <text evidence="5">Belongs to the methyl-accepting chemotaxis (MCP) protein family.</text>
</comment>
<keyword evidence="11" id="KW-1185">Reference proteome</keyword>
<organism evidence="10 11">
    <name type="scientific">Paenibacillus aurantius</name>
    <dbReference type="NCBI Taxonomy" id="2918900"/>
    <lineage>
        <taxon>Bacteria</taxon>
        <taxon>Bacillati</taxon>
        <taxon>Bacillota</taxon>
        <taxon>Bacilli</taxon>
        <taxon>Bacillales</taxon>
        <taxon>Paenibacillaceae</taxon>
        <taxon>Paenibacillus</taxon>
    </lineage>
</organism>
<feature type="transmembrane region" description="Helical" evidence="7">
    <location>
        <begin position="44"/>
        <end position="64"/>
    </location>
</feature>
<keyword evidence="3 7" id="KW-0472">Membrane</keyword>
<dbReference type="PROSITE" id="PS50885">
    <property type="entry name" value="HAMP"/>
    <property type="match status" value="1"/>
</dbReference>
<evidence type="ECO:0000313" key="10">
    <source>
        <dbReference type="EMBL" id="WNQ13032.1"/>
    </source>
</evidence>
<dbReference type="GO" id="GO:0007165">
    <property type="term" value="P:signal transduction"/>
    <property type="evidence" value="ECO:0007669"/>
    <property type="project" value="UniProtKB-KW"/>
</dbReference>
<proteinExistence type="inferred from homology"/>
<evidence type="ECO:0000259" key="8">
    <source>
        <dbReference type="PROSITE" id="PS50111"/>
    </source>
</evidence>
<dbReference type="Gene3D" id="6.10.340.10">
    <property type="match status" value="1"/>
</dbReference>
<evidence type="ECO:0000256" key="5">
    <source>
        <dbReference type="ARBA" id="ARBA00029447"/>
    </source>
</evidence>
<keyword evidence="4 6" id="KW-0807">Transducer</keyword>
<dbReference type="Pfam" id="PF00015">
    <property type="entry name" value="MCPsignal"/>
    <property type="match status" value="1"/>
</dbReference>
<accession>A0AA96RGH2</accession>
<dbReference type="SMART" id="SM00304">
    <property type="entry name" value="HAMP"/>
    <property type="match status" value="1"/>
</dbReference>
<dbReference type="Proteomes" id="UP001305702">
    <property type="component" value="Chromosome"/>
</dbReference>
<evidence type="ECO:0000256" key="3">
    <source>
        <dbReference type="ARBA" id="ARBA00023136"/>
    </source>
</evidence>
<keyword evidence="2" id="KW-1003">Cell membrane</keyword>
<dbReference type="SMART" id="SM00283">
    <property type="entry name" value="MA"/>
    <property type="match status" value="1"/>
</dbReference>
<name>A0AA96RGH2_9BACL</name>
<evidence type="ECO:0000256" key="2">
    <source>
        <dbReference type="ARBA" id="ARBA00022475"/>
    </source>
</evidence>
<dbReference type="AlphaFoldDB" id="A0AA96RGH2"/>
<dbReference type="PANTHER" id="PTHR32089">
    <property type="entry name" value="METHYL-ACCEPTING CHEMOTAXIS PROTEIN MCPB"/>
    <property type="match status" value="1"/>
</dbReference>
<evidence type="ECO:0000256" key="7">
    <source>
        <dbReference type="SAM" id="Phobius"/>
    </source>
</evidence>
<gene>
    <name evidence="10" type="ORF">MJA45_08395</name>
</gene>
<dbReference type="CDD" id="cd06225">
    <property type="entry name" value="HAMP"/>
    <property type="match status" value="1"/>
</dbReference>
<feature type="domain" description="Methyl-accepting transducer" evidence="8">
    <location>
        <begin position="431"/>
        <end position="681"/>
    </location>
</feature>
<evidence type="ECO:0000256" key="4">
    <source>
        <dbReference type="ARBA" id="ARBA00023224"/>
    </source>
</evidence>
<dbReference type="KEGG" id="paun:MJA45_08395"/>
<dbReference type="Pfam" id="PF00672">
    <property type="entry name" value="HAMP"/>
    <property type="match status" value="1"/>
</dbReference>
<evidence type="ECO:0000259" key="9">
    <source>
        <dbReference type="PROSITE" id="PS50885"/>
    </source>
</evidence>
<dbReference type="PROSITE" id="PS50111">
    <property type="entry name" value="CHEMOTAXIS_TRANSDUC_2"/>
    <property type="match status" value="1"/>
</dbReference>
<dbReference type="RefSeq" id="WP_315606812.1">
    <property type="nucleotide sequence ID" value="NZ_CP130318.1"/>
</dbReference>
<sequence>MNSMYTKLKGAFSKAGKEGISRLNKENLQAIKAKNPIRSVGLKLFLTFFALTTSLVLIVGLFSYNQSKKIIQTKMGEATEQTLMQTGDKLELILNNYEDLSMQLLTDSSFMQTLSSYNDPSTTAYEKLALTQVINDKLNTVSSGKLGIAALHLVGLTENSKVLGVGAMSTNAALRDGSYLKENWFKRVLAADGALVWLESRKGGYAVSGDQNYFGVARVLRNANMGSKEFILLMDVQLNYLDKYVSEIKIGQTGYISIFNNDNQLVRAADPAKVGSTFEIPLSQEEKEASLSGARRTNALVNGQDQLVVYKQMKVSGWTIAAVEPVSELISEAKKIRDITYWMAFLSIVVVSLAGWLVARMIGKPLQTLRNLMKEGEQGNLTVRTNFSSKDEIGQVGASFNQMMSQITRLVQQTNYSASEVLTTAGVLLNASKQTATSAKEIAVAIEEIASGASSLAVEAERGNGLTHDISVQMKEVVQSNVQMGAAASEVQKASRQGTQYMAELTTKTGATEEMTRSMVEKVDRLKESTSSIRKILEMLNNITKQTNILSLNATIEAARAGAAGKGFMVVADEIRKLAEQSKQSIQVVGEITETIQTEVDETVAVLSDAYPLFKEQIQSVKEAELIFGKVQEQMSGFVDQLSDVTESIQHLENSQSMLTEAMSNVSAVSEESSATSQEVASLSNEQLSVSEGLVKLSENLEGLSTSLQESLSKFRV</sequence>
<dbReference type="InterPro" id="IPR003660">
    <property type="entry name" value="HAMP_dom"/>
</dbReference>
<keyword evidence="7" id="KW-0812">Transmembrane</keyword>
<feature type="domain" description="HAMP" evidence="9">
    <location>
        <begin position="360"/>
        <end position="412"/>
    </location>
</feature>
<dbReference type="Gene3D" id="3.30.450.20">
    <property type="entry name" value="PAS domain"/>
    <property type="match status" value="1"/>
</dbReference>
<dbReference type="Gene3D" id="1.10.287.950">
    <property type="entry name" value="Methyl-accepting chemotaxis protein"/>
    <property type="match status" value="1"/>
</dbReference>
<dbReference type="CDD" id="cd12912">
    <property type="entry name" value="PDC2_MCP_like"/>
    <property type="match status" value="1"/>
</dbReference>
<evidence type="ECO:0000313" key="11">
    <source>
        <dbReference type="Proteomes" id="UP001305702"/>
    </source>
</evidence>
<feature type="transmembrane region" description="Helical" evidence="7">
    <location>
        <begin position="339"/>
        <end position="359"/>
    </location>
</feature>
<dbReference type="SUPFAM" id="SSF58104">
    <property type="entry name" value="Methyl-accepting chemotaxis protein (MCP) signaling domain"/>
    <property type="match status" value="1"/>
</dbReference>
<evidence type="ECO:0000256" key="1">
    <source>
        <dbReference type="ARBA" id="ARBA00004236"/>
    </source>
</evidence>
<protein>
    <submittedName>
        <fullName evidence="10">Methyl-accepting chemotaxis protein</fullName>
    </submittedName>
</protein>
<dbReference type="GO" id="GO:0005886">
    <property type="term" value="C:plasma membrane"/>
    <property type="evidence" value="ECO:0007669"/>
    <property type="project" value="UniProtKB-SubCell"/>
</dbReference>
<dbReference type="InterPro" id="IPR004089">
    <property type="entry name" value="MCPsignal_dom"/>
</dbReference>
<dbReference type="EMBL" id="CP130318">
    <property type="protein sequence ID" value="WNQ13032.1"/>
    <property type="molecule type" value="Genomic_DNA"/>
</dbReference>
<comment type="subcellular location">
    <subcellularLocation>
        <location evidence="1">Cell membrane</location>
    </subcellularLocation>
</comment>
<reference evidence="10 11" key="1">
    <citation type="submission" date="2022-02" db="EMBL/GenBank/DDBJ databases">
        <title>Paenibacillus sp. MBLB1776 Whole Genome Shotgun Sequencing.</title>
        <authorList>
            <person name="Hwang C.Y."/>
            <person name="Cho E.-S."/>
            <person name="Seo M.-J."/>
        </authorList>
    </citation>
    <scope>NUCLEOTIDE SEQUENCE [LARGE SCALE GENOMIC DNA]</scope>
    <source>
        <strain evidence="10 11">MBLB1776</strain>
    </source>
</reference>